<dbReference type="EMBL" id="MHLA01000010">
    <property type="protein sequence ID" value="OGY99996.1"/>
    <property type="molecule type" value="Genomic_DNA"/>
</dbReference>
<accession>A0A1G2CFI7</accession>
<reference evidence="2 3" key="1">
    <citation type="journal article" date="2016" name="Nat. Commun.">
        <title>Thousands of microbial genomes shed light on interconnected biogeochemical processes in an aquifer system.</title>
        <authorList>
            <person name="Anantharaman K."/>
            <person name="Brown C.T."/>
            <person name="Hug L.A."/>
            <person name="Sharon I."/>
            <person name="Castelle C.J."/>
            <person name="Probst A.J."/>
            <person name="Thomas B.C."/>
            <person name="Singh A."/>
            <person name="Wilkins M.J."/>
            <person name="Karaoz U."/>
            <person name="Brodie E.L."/>
            <person name="Williams K.H."/>
            <person name="Hubbard S.S."/>
            <person name="Banfield J.F."/>
        </authorList>
    </citation>
    <scope>NUCLEOTIDE SEQUENCE [LARGE SCALE GENOMIC DNA]</scope>
</reference>
<gene>
    <name evidence="2" type="ORF">A2945_00615</name>
</gene>
<comment type="caution">
    <text evidence="2">The sequence shown here is derived from an EMBL/GenBank/DDBJ whole genome shotgun (WGS) entry which is preliminary data.</text>
</comment>
<name>A0A1G2CFI7_9BACT</name>
<evidence type="ECO:0000256" key="1">
    <source>
        <dbReference type="SAM" id="MobiDB-lite"/>
    </source>
</evidence>
<dbReference type="Proteomes" id="UP000178880">
    <property type="component" value="Unassembled WGS sequence"/>
</dbReference>
<evidence type="ECO:0000313" key="3">
    <source>
        <dbReference type="Proteomes" id="UP000178880"/>
    </source>
</evidence>
<dbReference type="STRING" id="1798650.A2945_00615"/>
<proteinExistence type="predicted"/>
<evidence type="ECO:0000313" key="2">
    <source>
        <dbReference type="EMBL" id="OGY99996.1"/>
    </source>
</evidence>
<feature type="region of interest" description="Disordered" evidence="1">
    <location>
        <begin position="47"/>
        <end position="71"/>
    </location>
</feature>
<organism evidence="2 3">
    <name type="scientific">Candidatus Liptonbacteria bacterium RIFCSPLOWO2_01_FULL_52_25</name>
    <dbReference type="NCBI Taxonomy" id="1798650"/>
    <lineage>
        <taxon>Bacteria</taxon>
        <taxon>Candidatus Liptoniibacteriota</taxon>
    </lineage>
</organism>
<protein>
    <submittedName>
        <fullName evidence="2">Uncharacterized protein</fullName>
    </submittedName>
</protein>
<dbReference type="AlphaFoldDB" id="A0A1G2CFI7"/>
<feature type="compositionally biased region" description="Pro residues" evidence="1">
    <location>
        <begin position="49"/>
        <end position="71"/>
    </location>
</feature>
<sequence length="240" mass="26404">MKKFPRPLIYLLLLTAVLWLVHLTLIERFRAMNQILLTTLQTKSHAIPPVSPAPTSPPATPQSLPPAPAPAPAVKPIDTASWAVYRNVNYGFGFKYPNDRTIFSAVNEETSTLVPADARSNSMVIAEDESKVFSGSTLLTTGGTPTLLSFEVANFDKSFDWWLDNNLERVIPKENMVSKKDVTFAGKPAVEVVGKETPGGVYKLILIKPGNFFIVILQNKPSKFLDAVLDTFSFNPGDLQ</sequence>